<dbReference type="PANTHER" id="PTHR11668">
    <property type="entry name" value="SERINE/THREONINE PROTEIN PHOSPHATASE"/>
    <property type="match status" value="1"/>
</dbReference>
<feature type="compositionally biased region" description="Basic and acidic residues" evidence="1">
    <location>
        <begin position="1320"/>
        <end position="1333"/>
    </location>
</feature>
<feature type="compositionally biased region" description="Low complexity" evidence="1">
    <location>
        <begin position="1294"/>
        <end position="1307"/>
    </location>
</feature>
<feature type="compositionally biased region" description="Basic and acidic residues" evidence="1">
    <location>
        <begin position="1073"/>
        <end position="1087"/>
    </location>
</feature>
<feature type="region of interest" description="Disordered" evidence="1">
    <location>
        <begin position="1294"/>
        <end position="1342"/>
    </location>
</feature>
<dbReference type="SUPFAM" id="SSF56300">
    <property type="entry name" value="Metallo-dependent phosphatases"/>
    <property type="match status" value="1"/>
</dbReference>
<comment type="caution">
    <text evidence="3">The sequence shown here is derived from an EMBL/GenBank/DDBJ whole genome shotgun (WGS) entry which is preliminary data.</text>
</comment>
<evidence type="ECO:0000256" key="1">
    <source>
        <dbReference type="SAM" id="MobiDB-lite"/>
    </source>
</evidence>
<dbReference type="InterPro" id="IPR029052">
    <property type="entry name" value="Metallo-depent_PP-like"/>
</dbReference>
<feature type="compositionally biased region" description="Acidic residues" evidence="1">
    <location>
        <begin position="785"/>
        <end position="794"/>
    </location>
</feature>
<dbReference type="PRINTS" id="PR00114">
    <property type="entry name" value="STPHPHTASE"/>
</dbReference>
<dbReference type="Proteomes" id="UP000835052">
    <property type="component" value="Unassembled WGS sequence"/>
</dbReference>
<feature type="compositionally biased region" description="Basic and acidic residues" evidence="1">
    <location>
        <begin position="1135"/>
        <end position="1157"/>
    </location>
</feature>
<dbReference type="Gene3D" id="3.60.21.10">
    <property type="match status" value="1"/>
</dbReference>
<keyword evidence="4" id="KW-1185">Reference proteome</keyword>
<sequence length="1668" mass="183577">MSTILKEDVRNYDLNLERIDFEIRMEKIRQNSTKLSWDGFTYSVRRNLLEKRIGFDAEGRLDVLQAISNMTKRMPVDGEKSLLHQLRQLCASLECSIIEYSTGVAFKGSDLTIELGMEEDEISVCKISYWDGPLDETNLGLALLRNRDINTFRSAVFSILNIMPAGVTSECKKICKEAFRALEQHLMLHANEPSFEAINSSPYGFYSPRTPLRPGRLYFVVEPSFTQRVHGLKTHADLADLENLPYLELAFISTDREYLLPRYSSNGVWENFQKANTTQRLLEPYVARSALVRHYCNLYRYMGNRENMTKNLILRTRLPEDFIQHRYEVDAQSLKNENDPVVVEMYLKDFRQLNEVVAIIRSEWRHNSLWESILAMSYGEWRGSDTLRILTVPTRRRFEFAFPVSSTLIKVVIEEGERCQWVIRTTTYDGLPVSKELDFVMTERLARSWSIPCTLAVAVQELGCVASPDAHELSESFDQLSSSLNCVKSKRVVMDKVGSAWLNAPALNKSDFCSLAKPKYEMDGSAEYGGLLASFKEVDEQFKVAPPLPRAEFRGKRIQSDNTISANVFSDLEKIRQLAETVEDDGLSSSGPMFGSRMSLDSPAIPLRPSNLTQLSPLESARLKMAQSMSVATAVGLASCNPTPTSAAGIAGIGPEIFDFPDERSPSSGFSSPSPHLNQQYMQHPLGQPPVRGAGKTRRPRARKAANMGDRLSSDSLNVSPSTPTRGRGRGRGRGTGSRKPPAHPQVDFGDPRPQLQRSFSDFPHQLGSFPSTPQHMGSPAGNYAEDDSDDECDPPPPPKPQGGGLPPVYPQPYGRPSLMQQSPSLQMMSPFGNIAHSPNTPSPLSLTRAERSEPKSEMRDVKPSLLDSGAYQMPRDASASSILQQQPPNQFSHLQQLQMQRQIKQEPSESSSQPALQWPVPTRKSSLEAVITKCRAIQPNPRHATTFSDLYDDGTEETPPPSDQKVFPSGSQPGRSAPTQQFFGTSSAVPSSPKESSNDSTSSKLKKPAPARNSPSLEAQKAKSAPLIPKIEKQEKPKKDRKMSKEQRSSQKPSASTPTPGTEPKKRKHDTAKKDPKEKDPREPREKKPKVKSSTKIDPSSPSTSAPSTKLSSNVPAIINPLTMTASLKNFRIPKKETMEDAKEQISSKEVKESAKEPPAVVVPQAPVVPSAPAPPTSSVPTPSSSSSLPPPPTASLPSEFQPGNFGAFAGPAISTTKKKGPALHIQIPGPLGGPARGPRIKPPNLSEHMRDRRSSSSIFPRAGPPPPAPYFMNHPPQQKVASYAQGLAGAQSSAAAAQPTTPSGSFVSGQWVRPPSARGDEGKREEKKTKPTEPGNVDLCFDIKPDKPNFEQLAKNIWLYMTTYTPEGAHGKWNSRILLHLLAKAQQALVQDENIVNVKTPAVVVGPIHGEGDSLTTLMSLAGPPPSSSYVFLGCYLGLGFAPIECLALLLCYKVQYPTQVFLLKGHNEESLSIENFKLSIMLKLRGTPEPEALAINEALKRACSVMPVGALVNNKILCLPGGPGPQLREKGLNFLRKAKRPPVNVGERNTFMEASWSVLTLIESAGNPNGMPTFSPEHASEFCRKNDVAVLIRGRQLVDGGFLNFPKEVITMTSAVALLDNFRNYAAALKIEGDAIRVIRYKMEEGEQLSLELVKPGIGRNSILM</sequence>
<feature type="compositionally biased region" description="Low complexity" evidence="1">
    <location>
        <begin position="1159"/>
        <end position="1170"/>
    </location>
</feature>
<dbReference type="InterPro" id="IPR050341">
    <property type="entry name" value="PP1_catalytic_subunit"/>
</dbReference>
<evidence type="ECO:0000259" key="2">
    <source>
        <dbReference type="SMART" id="SM00156"/>
    </source>
</evidence>
<organism evidence="3 4">
    <name type="scientific">Caenorhabditis auriculariae</name>
    <dbReference type="NCBI Taxonomy" id="2777116"/>
    <lineage>
        <taxon>Eukaryota</taxon>
        <taxon>Metazoa</taxon>
        <taxon>Ecdysozoa</taxon>
        <taxon>Nematoda</taxon>
        <taxon>Chromadorea</taxon>
        <taxon>Rhabditida</taxon>
        <taxon>Rhabditina</taxon>
        <taxon>Rhabditomorpha</taxon>
        <taxon>Rhabditoidea</taxon>
        <taxon>Rhabditidae</taxon>
        <taxon>Peloderinae</taxon>
        <taxon>Caenorhabditis</taxon>
    </lineage>
</organism>
<feature type="compositionally biased region" description="Polar residues" evidence="1">
    <location>
        <begin position="970"/>
        <end position="986"/>
    </location>
</feature>
<proteinExistence type="predicted"/>
<feature type="compositionally biased region" description="Low complexity" evidence="1">
    <location>
        <begin position="1100"/>
        <end position="1114"/>
    </location>
</feature>
<dbReference type="InterPro" id="IPR006186">
    <property type="entry name" value="Ser/Thr-sp_prot-phosphatase"/>
</dbReference>
<dbReference type="InterPro" id="IPR004843">
    <property type="entry name" value="Calcineurin-like_PHP"/>
</dbReference>
<dbReference type="OrthoDB" id="5778006at2759"/>
<accession>A0A8S1GRP0</accession>
<evidence type="ECO:0000313" key="4">
    <source>
        <dbReference type="Proteomes" id="UP000835052"/>
    </source>
</evidence>
<feature type="compositionally biased region" description="Polar residues" evidence="1">
    <location>
        <begin position="819"/>
        <end position="828"/>
    </location>
</feature>
<feature type="compositionally biased region" description="Polar residues" evidence="1">
    <location>
        <begin position="1051"/>
        <end position="1061"/>
    </location>
</feature>
<dbReference type="SMART" id="SM00156">
    <property type="entry name" value="PP2Ac"/>
    <property type="match status" value="1"/>
</dbReference>
<feature type="compositionally biased region" description="Polar residues" evidence="1">
    <location>
        <begin position="879"/>
        <end position="890"/>
    </location>
</feature>
<feature type="compositionally biased region" description="Low complexity" evidence="1">
    <location>
        <begin position="987"/>
        <end position="996"/>
    </location>
</feature>
<feature type="compositionally biased region" description="Basic and acidic residues" evidence="1">
    <location>
        <begin position="1031"/>
        <end position="1050"/>
    </location>
</feature>
<feature type="compositionally biased region" description="Low complexity" evidence="1">
    <location>
        <begin position="891"/>
        <end position="903"/>
    </location>
</feature>
<feature type="compositionally biased region" description="Low complexity" evidence="1">
    <location>
        <begin position="1180"/>
        <end position="1189"/>
    </location>
</feature>
<feature type="compositionally biased region" description="Low complexity" evidence="1">
    <location>
        <begin position="666"/>
        <end position="675"/>
    </location>
</feature>
<name>A0A8S1GRP0_9PELO</name>
<feature type="domain" description="Serine/threonine specific protein phosphatases" evidence="2">
    <location>
        <begin position="1375"/>
        <end position="1661"/>
    </location>
</feature>
<feature type="compositionally biased region" description="Polar residues" evidence="1">
    <location>
        <begin position="837"/>
        <end position="846"/>
    </location>
</feature>
<feature type="compositionally biased region" description="Basic and acidic residues" evidence="1">
    <location>
        <begin position="849"/>
        <end position="863"/>
    </location>
</feature>
<feature type="region of interest" description="Disordered" evidence="1">
    <location>
        <begin position="654"/>
        <end position="1268"/>
    </location>
</feature>
<gene>
    <name evidence="3" type="ORF">CAUJ_LOCUS309</name>
</gene>
<dbReference type="EMBL" id="CAJGYM010000001">
    <property type="protein sequence ID" value="CAD6184390.1"/>
    <property type="molecule type" value="Genomic_DNA"/>
</dbReference>
<dbReference type="Pfam" id="PF00149">
    <property type="entry name" value="Metallophos"/>
    <property type="match status" value="1"/>
</dbReference>
<evidence type="ECO:0000313" key="3">
    <source>
        <dbReference type="EMBL" id="CAD6184390.1"/>
    </source>
</evidence>
<dbReference type="PANTHER" id="PTHR11668:SF4">
    <property type="entry name" value="SERINE_THREONINE SPECIFIC PROTEIN PHOSPHATASES DOMAIN-CONTAINING PROTEIN"/>
    <property type="match status" value="1"/>
</dbReference>
<dbReference type="GO" id="GO:0005634">
    <property type="term" value="C:nucleus"/>
    <property type="evidence" value="ECO:0007669"/>
    <property type="project" value="TreeGrafter"/>
</dbReference>
<reference evidence="3" key="1">
    <citation type="submission" date="2020-10" db="EMBL/GenBank/DDBJ databases">
        <authorList>
            <person name="Kikuchi T."/>
        </authorList>
    </citation>
    <scope>NUCLEOTIDE SEQUENCE</scope>
    <source>
        <strain evidence="3">NKZ352</strain>
    </source>
</reference>
<dbReference type="GO" id="GO:0005737">
    <property type="term" value="C:cytoplasm"/>
    <property type="evidence" value="ECO:0007669"/>
    <property type="project" value="TreeGrafter"/>
</dbReference>
<protein>
    <recommendedName>
        <fullName evidence="2">Serine/threonine specific protein phosphatases domain-containing protein</fullName>
    </recommendedName>
</protein>
<feature type="compositionally biased region" description="Basic residues" evidence="1">
    <location>
        <begin position="695"/>
        <end position="704"/>
    </location>
</feature>
<dbReference type="GO" id="GO:0004722">
    <property type="term" value="F:protein serine/threonine phosphatase activity"/>
    <property type="evidence" value="ECO:0007669"/>
    <property type="project" value="TreeGrafter"/>
</dbReference>